<protein>
    <submittedName>
        <fullName evidence="1">Uncharacterized protein</fullName>
    </submittedName>
</protein>
<comment type="caution">
    <text evidence="1">The sequence shown here is derived from an EMBL/GenBank/DDBJ whole genome shotgun (WGS) entry which is preliminary data.</text>
</comment>
<organism evidence="1 2">
    <name type="scientific">Coptis chinensis</name>
    <dbReference type="NCBI Taxonomy" id="261450"/>
    <lineage>
        <taxon>Eukaryota</taxon>
        <taxon>Viridiplantae</taxon>
        <taxon>Streptophyta</taxon>
        <taxon>Embryophyta</taxon>
        <taxon>Tracheophyta</taxon>
        <taxon>Spermatophyta</taxon>
        <taxon>Magnoliopsida</taxon>
        <taxon>Ranunculales</taxon>
        <taxon>Ranunculaceae</taxon>
        <taxon>Coptidoideae</taxon>
        <taxon>Coptis</taxon>
    </lineage>
</organism>
<sequence>DEWETLATDVDGELPEEVMSFMFRLEAINAKERGDKKIQEISGNKIRQLKQEMSNLGLSDDILTPGLEKEYASYCMSEGSVSDFNVCEGLEMINLCDTENRGNTTGDEIEPPDNSIENEEMVNIENEEPDVELNSLFSEGILMEIKFRNCA</sequence>
<name>A0A835LK69_9MAGN</name>
<dbReference type="AlphaFoldDB" id="A0A835LK69"/>
<gene>
    <name evidence="1" type="ORF">IFM89_022256</name>
</gene>
<reference evidence="1 2" key="1">
    <citation type="submission" date="2020-10" db="EMBL/GenBank/DDBJ databases">
        <title>The Coptis chinensis genome and diversification of protoberbering-type alkaloids.</title>
        <authorList>
            <person name="Wang B."/>
            <person name="Shu S."/>
            <person name="Song C."/>
            <person name="Liu Y."/>
        </authorList>
    </citation>
    <scope>NUCLEOTIDE SEQUENCE [LARGE SCALE GENOMIC DNA]</scope>
    <source>
        <strain evidence="1">HL-2020</strain>
        <tissue evidence="1">Leaf</tissue>
    </source>
</reference>
<keyword evidence="2" id="KW-1185">Reference proteome</keyword>
<feature type="non-terminal residue" evidence="1">
    <location>
        <position position="1"/>
    </location>
</feature>
<evidence type="ECO:0000313" key="1">
    <source>
        <dbReference type="EMBL" id="KAF9597895.1"/>
    </source>
</evidence>
<dbReference type="OrthoDB" id="5600252at2759"/>
<evidence type="ECO:0000313" key="2">
    <source>
        <dbReference type="Proteomes" id="UP000631114"/>
    </source>
</evidence>
<dbReference type="Proteomes" id="UP000631114">
    <property type="component" value="Unassembled WGS sequence"/>
</dbReference>
<accession>A0A835LK69</accession>
<proteinExistence type="predicted"/>
<dbReference type="EMBL" id="JADFTS010000007">
    <property type="protein sequence ID" value="KAF9597895.1"/>
    <property type="molecule type" value="Genomic_DNA"/>
</dbReference>